<dbReference type="Proteomes" id="UP000009168">
    <property type="component" value="Unassembled WGS sequence"/>
</dbReference>
<dbReference type="AlphaFoldDB" id="I7M994"/>
<proteinExistence type="predicted"/>
<keyword evidence="2" id="KW-1185">Reference proteome</keyword>
<dbReference type="EMBL" id="GG662605">
    <property type="protein sequence ID" value="EAS01155.1"/>
    <property type="molecule type" value="Genomic_DNA"/>
</dbReference>
<dbReference type="InParanoid" id="I7M994"/>
<dbReference type="RefSeq" id="XP_001021400.1">
    <property type="nucleotide sequence ID" value="XM_001021400.2"/>
</dbReference>
<gene>
    <name evidence="1" type="ORF">TTHERM_00317190</name>
</gene>
<dbReference type="KEGG" id="tet:TTHERM_00317190"/>
<sequence>MIISLSTVKSLFNLAKSKQASNQILNRTSLSLASSIKSFFIYFFTKKYNRIPSSFCYSNLEAFLR</sequence>
<reference evidence="2" key="1">
    <citation type="journal article" date="2006" name="PLoS Biol.">
        <title>Macronuclear genome sequence of the ciliate Tetrahymena thermophila, a model eukaryote.</title>
        <authorList>
            <person name="Eisen J.A."/>
            <person name="Coyne R.S."/>
            <person name="Wu M."/>
            <person name="Wu D."/>
            <person name="Thiagarajan M."/>
            <person name="Wortman J.R."/>
            <person name="Badger J.H."/>
            <person name="Ren Q."/>
            <person name="Amedeo P."/>
            <person name="Jones K.M."/>
            <person name="Tallon L.J."/>
            <person name="Delcher A.L."/>
            <person name="Salzberg S.L."/>
            <person name="Silva J.C."/>
            <person name="Haas B.J."/>
            <person name="Majoros W.H."/>
            <person name="Farzad M."/>
            <person name="Carlton J.M."/>
            <person name="Smith R.K. Jr."/>
            <person name="Garg J."/>
            <person name="Pearlman R.E."/>
            <person name="Karrer K.M."/>
            <person name="Sun L."/>
            <person name="Manning G."/>
            <person name="Elde N.C."/>
            <person name="Turkewitz A.P."/>
            <person name="Asai D.J."/>
            <person name="Wilkes D.E."/>
            <person name="Wang Y."/>
            <person name="Cai H."/>
            <person name="Collins K."/>
            <person name="Stewart B.A."/>
            <person name="Lee S.R."/>
            <person name="Wilamowska K."/>
            <person name="Weinberg Z."/>
            <person name="Ruzzo W.L."/>
            <person name="Wloga D."/>
            <person name="Gaertig J."/>
            <person name="Frankel J."/>
            <person name="Tsao C.-C."/>
            <person name="Gorovsky M.A."/>
            <person name="Keeling P.J."/>
            <person name="Waller R.F."/>
            <person name="Patron N.J."/>
            <person name="Cherry J.M."/>
            <person name="Stover N.A."/>
            <person name="Krieger C.J."/>
            <person name="del Toro C."/>
            <person name="Ryder H.F."/>
            <person name="Williamson S.C."/>
            <person name="Barbeau R.A."/>
            <person name="Hamilton E.P."/>
            <person name="Orias E."/>
        </authorList>
    </citation>
    <scope>NUCLEOTIDE SEQUENCE [LARGE SCALE GENOMIC DNA]</scope>
    <source>
        <strain evidence="2">SB210</strain>
    </source>
</reference>
<dbReference type="HOGENOM" id="CLU_2854618_0_0_1"/>
<organism evidence="1 2">
    <name type="scientific">Tetrahymena thermophila (strain SB210)</name>
    <dbReference type="NCBI Taxonomy" id="312017"/>
    <lineage>
        <taxon>Eukaryota</taxon>
        <taxon>Sar</taxon>
        <taxon>Alveolata</taxon>
        <taxon>Ciliophora</taxon>
        <taxon>Intramacronucleata</taxon>
        <taxon>Oligohymenophorea</taxon>
        <taxon>Hymenostomatida</taxon>
        <taxon>Tetrahymenina</taxon>
        <taxon>Tetrahymenidae</taxon>
        <taxon>Tetrahymena</taxon>
    </lineage>
</organism>
<accession>I7M994</accession>
<dbReference type="GeneID" id="7833397"/>
<protein>
    <submittedName>
        <fullName evidence="1">Uncharacterized protein</fullName>
    </submittedName>
</protein>
<name>I7M994_TETTS</name>
<evidence type="ECO:0000313" key="1">
    <source>
        <dbReference type="EMBL" id="EAS01155.1"/>
    </source>
</evidence>
<evidence type="ECO:0000313" key="2">
    <source>
        <dbReference type="Proteomes" id="UP000009168"/>
    </source>
</evidence>